<evidence type="ECO:0000313" key="3">
    <source>
        <dbReference type="Proteomes" id="UP000553756"/>
    </source>
</evidence>
<dbReference type="Pfam" id="PF13635">
    <property type="entry name" value="DUF4143"/>
    <property type="match status" value="1"/>
</dbReference>
<dbReference type="InterPro" id="IPR025420">
    <property type="entry name" value="DUF4143"/>
</dbReference>
<dbReference type="Gene3D" id="3.40.50.300">
    <property type="entry name" value="P-loop containing nucleotide triphosphate hydrolases"/>
    <property type="match status" value="1"/>
</dbReference>
<dbReference type="InterPro" id="IPR003593">
    <property type="entry name" value="AAA+_ATPase"/>
</dbReference>
<dbReference type="CDD" id="cd00009">
    <property type="entry name" value="AAA"/>
    <property type="match status" value="1"/>
</dbReference>
<dbReference type="PANTHER" id="PTHR33295">
    <property type="entry name" value="ATPASE"/>
    <property type="match status" value="1"/>
</dbReference>
<evidence type="ECO:0000313" key="2">
    <source>
        <dbReference type="EMBL" id="NMN02603.1"/>
    </source>
</evidence>
<evidence type="ECO:0000259" key="1">
    <source>
        <dbReference type="SMART" id="SM00382"/>
    </source>
</evidence>
<organism evidence="2 3">
    <name type="scientific">Bifidobacterium panos</name>
    <dbReference type="NCBI Taxonomy" id="2675321"/>
    <lineage>
        <taxon>Bacteria</taxon>
        <taxon>Bacillati</taxon>
        <taxon>Actinomycetota</taxon>
        <taxon>Actinomycetes</taxon>
        <taxon>Bifidobacteriales</taxon>
        <taxon>Bifidobacteriaceae</taxon>
        <taxon>Bifidobacterium</taxon>
    </lineage>
</organism>
<dbReference type="EMBL" id="JAAIIJ010000024">
    <property type="protein sequence ID" value="NMN02603.1"/>
    <property type="molecule type" value="Genomic_DNA"/>
</dbReference>
<keyword evidence="3" id="KW-1185">Reference proteome</keyword>
<dbReference type="Pfam" id="PF13173">
    <property type="entry name" value="AAA_14"/>
    <property type="match status" value="1"/>
</dbReference>
<protein>
    <submittedName>
        <fullName evidence="2">ATPase</fullName>
    </submittedName>
</protein>
<reference evidence="2 3" key="1">
    <citation type="submission" date="2020-02" db="EMBL/GenBank/DDBJ databases">
        <title>Characterization of phylogenetic diversity of novel bifidobacterial species isolated in Czech ZOOs.</title>
        <authorList>
            <person name="Lugli G.A."/>
            <person name="Vera N.B."/>
            <person name="Ventura M."/>
        </authorList>
    </citation>
    <scope>NUCLEOTIDE SEQUENCE [LARGE SCALE GENOMIC DNA]</scope>
    <source>
        <strain evidence="2 3">DSM 109963</strain>
    </source>
</reference>
<dbReference type="RefSeq" id="WP_172146469.1">
    <property type="nucleotide sequence ID" value="NZ_JAAIIJ010000024.1"/>
</dbReference>
<gene>
    <name evidence="2" type="ORF">G1C94_1225</name>
</gene>
<dbReference type="Proteomes" id="UP000553756">
    <property type="component" value="Unassembled WGS sequence"/>
</dbReference>
<comment type="caution">
    <text evidence="2">The sequence shown here is derived from an EMBL/GenBank/DDBJ whole genome shotgun (WGS) entry which is preliminary data.</text>
</comment>
<feature type="domain" description="AAA+ ATPase" evidence="1">
    <location>
        <begin position="17"/>
        <end position="148"/>
    </location>
</feature>
<dbReference type="InterPro" id="IPR027417">
    <property type="entry name" value="P-loop_NTPase"/>
</dbReference>
<name>A0ABX1T1T8_9BIFI</name>
<dbReference type="SMART" id="SM00382">
    <property type="entry name" value="AAA"/>
    <property type="match status" value="1"/>
</dbReference>
<dbReference type="InterPro" id="IPR041682">
    <property type="entry name" value="AAA_14"/>
</dbReference>
<proteinExistence type="predicted"/>
<sequence>MQREAMRYLREWKERKRRKPLLLYGARQVGKTHVLKEFGRECFDTVAYFDLERDGAARAVFEGEQSADLNPQMLIRRLAAATASNSTIEPGRTLLVLDEIQASNRALASLKYFCEELPQLHVIGAGSLLGVAVKSKVKSKGFTMPVGKVQTYTMHPMTFPEFLQALGQGGLVDDIRDCYETGQPFYLHERMLELLWTYALVGGMPEAVSVFLDDHDYSAVAEVQDDIRDLYVGDMAKYAMPAETARIRDVWNSVPAQLAKQNHKFQYKAVKTGGRAAIYADAISWLLSAGLINRCVNVSAGSSPLKNHEDLSSFKTYMADTGLLVRADGLTASMLLDDKIRATLDIGGIGENLVAQMLTANDVPLRYWTSGSTAEVDFVYEREGVAGGIPIEVKTSEHVRSRSLASYRAKYSPVEAIRVSAKNFGVSGGIRSVPLYAAFCI</sequence>
<dbReference type="SUPFAM" id="SSF52540">
    <property type="entry name" value="P-loop containing nucleoside triphosphate hydrolases"/>
    <property type="match status" value="1"/>
</dbReference>
<accession>A0ABX1T1T8</accession>
<dbReference type="PANTHER" id="PTHR33295:SF7">
    <property type="entry name" value="ATPASE"/>
    <property type="match status" value="1"/>
</dbReference>